<protein>
    <submittedName>
        <fullName evidence="2">Uncharacterized protein</fullName>
    </submittedName>
</protein>
<dbReference type="Proteomes" id="UP000807342">
    <property type="component" value="Unassembled WGS sequence"/>
</dbReference>
<evidence type="ECO:0000256" key="1">
    <source>
        <dbReference type="SAM" id="MobiDB-lite"/>
    </source>
</evidence>
<name>A0A9P5XDQ0_9AGAR</name>
<sequence>MQRSVVLGPRRLVPSHPHPSLLNHHHHRRSCDGQRPSVTRVDGALCRRTSRRLHWPHVRLRPCHHYLASVSAHICVVISYSDDTFLPRQLRDLVICPRERGVLNYVQEHSIVEHDIASNDSPRTLADLSFNPNTLAALPLNSHETLLAAGGQEAEIHLSYHTIPSSKGARSRPVWQMEQRLQGSINNSVFLTSLSLTRAHQSAVEPRVGISNNDCTIRLYEVPIRTQSQKRSLRPIGCLRLDVPINHCTFPCLFVPQELFG</sequence>
<keyword evidence="3" id="KW-1185">Reference proteome</keyword>
<dbReference type="OrthoDB" id="64353at2759"/>
<reference evidence="2" key="1">
    <citation type="submission" date="2020-11" db="EMBL/GenBank/DDBJ databases">
        <authorList>
            <consortium name="DOE Joint Genome Institute"/>
            <person name="Ahrendt S."/>
            <person name="Riley R."/>
            <person name="Andreopoulos W."/>
            <person name="Labutti K."/>
            <person name="Pangilinan J."/>
            <person name="Ruiz-Duenas F.J."/>
            <person name="Barrasa J.M."/>
            <person name="Sanchez-Garcia M."/>
            <person name="Camarero S."/>
            <person name="Miyauchi S."/>
            <person name="Serrano A."/>
            <person name="Linde D."/>
            <person name="Babiker R."/>
            <person name="Drula E."/>
            <person name="Ayuso-Fernandez I."/>
            <person name="Pacheco R."/>
            <person name="Padilla G."/>
            <person name="Ferreira P."/>
            <person name="Barriuso J."/>
            <person name="Kellner H."/>
            <person name="Castanera R."/>
            <person name="Alfaro M."/>
            <person name="Ramirez L."/>
            <person name="Pisabarro A.G."/>
            <person name="Kuo A."/>
            <person name="Tritt A."/>
            <person name="Lipzen A."/>
            <person name="He G."/>
            <person name="Yan M."/>
            <person name="Ng V."/>
            <person name="Cullen D."/>
            <person name="Martin F."/>
            <person name="Rosso M.-N."/>
            <person name="Henrissat B."/>
            <person name="Hibbett D."/>
            <person name="Martinez A.T."/>
            <person name="Grigoriev I.V."/>
        </authorList>
    </citation>
    <scope>NUCLEOTIDE SEQUENCE</scope>
    <source>
        <strain evidence="2">MF-IS2</strain>
    </source>
</reference>
<organism evidence="2 3">
    <name type="scientific">Macrolepiota fuliginosa MF-IS2</name>
    <dbReference type="NCBI Taxonomy" id="1400762"/>
    <lineage>
        <taxon>Eukaryota</taxon>
        <taxon>Fungi</taxon>
        <taxon>Dikarya</taxon>
        <taxon>Basidiomycota</taxon>
        <taxon>Agaricomycotina</taxon>
        <taxon>Agaricomycetes</taxon>
        <taxon>Agaricomycetidae</taxon>
        <taxon>Agaricales</taxon>
        <taxon>Agaricineae</taxon>
        <taxon>Agaricaceae</taxon>
        <taxon>Macrolepiota</taxon>
    </lineage>
</organism>
<gene>
    <name evidence="2" type="ORF">P691DRAFT_123513</name>
</gene>
<dbReference type="EMBL" id="MU151201">
    <property type="protein sequence ID" value="KAF9447406.1"/>
    <property type="molecule type" value="Genomic_DNA"/>
</dbReference>
<accession>A0A9P5XDQ0</accession>
<comment type="caution">
    <text evidence="2">The sequence shown here is derived from an EMBL/GenBank/DDBJ whole genome shotgun (WGS) entry which is preliminary data.</text>
</comment>
<feature type="region of interest" description="Disordered" evidence="1">
    <location>
        <begin position="1"/>
        <end position="37"/>
    </location>
</feature>
<evidence type="ECO:0000313" key="2">
    <source>
        <dbReference type="EMBL" id="KAF9447406.1"/>
    </source>
</evidence>
<proteinExistence type="predicted"/>
<dbReference type="AlphaFoldDB" id="A0A9P5XDQ0"/>
<evidence type="ECO:0000313" key="3">
    <source>
        <dbReference type="Proteomes" id="UP000807342"/>
    </source>
</evidence>
<feature type="compositionally biased region" description="Low complexity" evidence="1">
    <location>
        <begin position="11"/>
        <end position="22"/>
    </location>
</feature>